<protein>
    <recommendedName>
        <fullName evidence="1">Transcription factor zinc-finger domain-containing protein</fullName>
    </recommendedName>
</protein>
<comment type="caution">
    <text evidence="2">The sequence shown here is derived from an EMBL/GenBank/DDBJ whole genome shotgun (WGS) entry which is preliminary data.</text>
</comment>
<evidence type="ECO:0000313" key="3">
    <source>
        <dbReference type="Proteomes" id="UP000093366"/>
    </source>
</evidence>
<evidence type="ECO:0000259" key="1">
    <source>
        <dbReference type="Pfam" id="PF13453"/>
    </source>
</evidence>
<dbReference type="Proteomes" id="UP000093366">
    <property type="component" value="Unassembled WGS sequence"/>
</dbReference>
<name>A0A1C0TTJ7_9GAMM</name>
<dbReference type="AlphaFoldDB" id="A0A1C0TTJ7"/>
<gene>
    <name evidence="2" type="ORF">A7985_00615</name>
</gene>
<dbReference type="InterPro" id="IPR027392">
    <property type="entry name" value="TF_Znf"/>
</dbReference>
<sequence>MNCTSCESGTLKSTLLDDAFRAHTCSNCNGHWILIEDFVAWKEKNKNFSFTSTSMELTPKDSKRAKLCPVSGSIMRKFRVSEKSEHRVDYSVAVGGLWLDPGEWELLKQLGVADSLNAIATQQWQNQIREQSTIQSFTNIYSDKFDKADYDKLKEIRAWLAAHPQKADLKAYLMAEDPYSAEK</sequence>
<organism evidence="2 3">
    <name type="scientific">Pseudoalteromonas luteoviolacea</name>
    <dbReference type="NCBI Taxonomy" id="43657"/>
    <lineage>
        <taxon>Bacteria</taxon>
        <taxon>Pseudomonadati</taxon>
        <taxon>Pseudomonadota</taxon>
        <taxon>Gammaproteobacteria</taxon>
        <taxon>Alteromonadales</taxon>
        <taxon>Pseudoalteromonadaceae</taxon>
        <taxon>Pseudoalteromonas</taxon>
    </lineage>
</organism>
<accession>A0A1C0TTJ7</accession>
<feature type="domain" description="Transcription factor zinc-finger" evidence="1">
    <location>
        <begin position="2"/>
        <end position="44"/>
    </location>
</feature>
<reference evidence="3" key="1">
    <citation type="submission" date="2016-07" db="EMBL/GenBank/DDBJ databases">
        <authorList>
            <person name="Florea S."/>
            <person name="Webb J.S."/>
            <person name="Jaromczyk J."/>
            <person name="Schardl C.L."/>
        </authorList>
    </citation>
    <scope>NUCLEOTIDE SEQUENCE [LARGE SCALE GENOMIC DNA]</scope>
    <source>
        <strain evidence="3">IPB1</strain>
    </source>
</reference>
<dbReference type="Pfam" id="PF13453">
    <property type="entry name" value="Zn_ribbon_TFIIB"/>
    <property type="match status" value="1"/>
</dbReference>
<evidence type="ECO:0000313" key="2">
    <source>
        <dbReference type="EMBL" id="OCQ22504.1"/>
    </source>
</evidence>
<dbReference type="RefSeq" id="WP_065788519.1">
    <property type="nucleotide sequence ID" value="NZ_MAUJ01000001.1"/>
</dbReference>
<dbReference type="EMBL" id="MAUJ01000001">
    <property type="protein sequence ID" value="OCQ22504.1"/>
    <property type="molecule type" value="Genomic_DNA"/>
</dbReference>
<proteinExistence type="predicted"/>
<dbReference type="OrthoDB" id="9814037at2"/>